<feature type="compositionally biased region" description="Low complexity" evidence="1">
    <location>
        <begin position="28"/>
        <end position="40"/>
    </location>
</feature>
<proteinExistence type="predicted"/>
<name>A0A2G9GGH7_9LAMI</name>
<gene>
    <name evidence="2" type="ORF">CDL12_23072</name>
</gene>
<dbReference type="Proteomes" id="UP000231279">
    <property type="component" value="Unassembled WGS sequence"/>
</dbReference>
<dbReference type="AlphaFoldDB" id="A0A2G9GGH7"/>
<evidence type="ECO:0000313" key="2">
    <source>
        <dbReference type="EMBL" id="PIN04389.1"/>
    </source>
</evidence>
<feature type="region of interest" description="Disordered" evidence="1">
    <location>
        <begin position="18"/>
        <end position="55"/>
    </location>
</feature>
<sequence>MASLLLLFSELLRHENLDNLMSLPPPNSAATAPPSPAAKKAASKTERSLPTNCKNDQFQEELPRVCVDLVWP</sequence>
<evidence type="ECO:0000313" key="3">
    <source>
        <dbReference type="Proteomes" id="UP000231279"/>
    </source>
</evidence>
<dbReference type="EMBL" id="NKXS01005172">
    <property type="protein sequence ID" value="PIN04389.1"/>
    <property type="molecule type" value="Genomic_DNA"/>
</dbReference>
<keyword evidence="3" id="KW-1185">Reference proteome</keyword>
<comment type="caution">
    <text evidence="2">The sequence shown here is derived from an EMBL/GenBank/DDBJ whole genome shotgun (WGS) entry which is preliminary data.</text>
</comment>
<evidence type="ECO:0000256" key="1">
    <source>
        <dbReference type="SAM" id="MobiDB-lite"/>
    </source>
</evidence>
<organism evidence="2 3">
    <name type="scientific">Handroanthus impetiginosus</name>
    <dbReference type="NCBI Taxonomy" id="429701"/>
    <lineage>
        <taxon>Eukaryota</taxon>
        <taxon>Viridiplantae</taxon>
        <taxon>Streptophyta</taxon>
        <taxon>Embryophyta</taxon>
        <taxon>Tracheophyta</taxon>
        <taxon>Spermatophyta</taxon>
        <taxon>Magnoliopsida</taxon>
        <taxon>eudicotyledons</taxon>
        <taxon>Gunneridae</taxon>
        <taxon>Pentapetalae</taxon>
        <taxon>asterids</taxon>
        <taxon>lamiids</taxon>
        <taxon>Lamiales</taxon>
        <taxon>Bignoniaceae</taxon>
        <taxon>Crescentiina</taxon>
        <taxon>Tabebuia alliance</taxon>
        <taxon>Handroanthus</taxon>
    </lineage>
</organism>
<reference evidence="3" key="1">
    <citation type="journal article" date="2018" name="Gigascience">
        <title>Genome assembly of the Pink Ipe (Handroanthus impetiginosus, Bignoniaceae), a highly valued, ecologically keystone Neotropical timber forest tree.</title>
        <authorList>
            <person name="Silva-Junior O.B."/>
            <person name="Grattapaglia D."/>
            <person name="Novaes E."/>
            <person name="Collevatti R.G."/>
        </authorList>
    </citation>
    <scope>NUCLEOTIDE SEQUENCE [LARGE SCALE GENOMIC DNA]</scope>
    <source>
        <strain evidence="3">cv. UFG-1</strain>
    </source>
</reference>
<protein>
    <submittedName>
        <fullName evidence="2">Uncharacterized protein</fullName>
    </submittedName>
</protein>
<accession>A0A2G9GGH7</accession>